<dbReference type="Pfam" id="PF07486">
    <property type="entry name" value="Hydrolase_2"/>
    <property type="match status" value="1"/>
</dbReference>
<evidence type="ECO:0000313" key="2">
    <source>
        <dbReference type="EMBL" id="KAB3537739.1"/>
    </source>
</evidence>
<dbReference type="InterPro" id="IPR042047">
    <property type="entry name" value="SleB_dom1"/>
</dbReference>
<accession>A0A6I0FFN8</accession>
<dbReference type="InterPro" id="IPR011105">
    <property type="entry name" value="Cell_wall_hydrolase_SleB"/>
</dbReference>
<dbReference type="OrthoDB" id="9785345at2"/>
<proteinExistence type="predicted"/>
<dbReference type="GO" id="GO:0016787">
    <property type="term" value="F:hydrolase activity"/>
    <property type="evidence" value="ECO:0007669"/>
    <property type="project" value="UniProtKB-KW"/>
</dbReference>
<protein>
    <submittedName>
        <fullName evidence="2">Cell wall hydrolase</fullName>
    </submittedName>
</protein>
<feature type="domain" description="Cell wall hydrolase SleB" evidence="1">
    <location>
        <begin position="1"/>
        <end position="92"/>
    </location>
</feature>
<dbReference type="Gene3D" id="1.10.10.2520">
    <property type="entry name" value="Cell wall hydrolase SleB, domain 1"/>
    <property type="match status" value="1"/>
</dbReference>
<keyword evidence="2" id="KW-0378">Hydrolase</keyword>
<evidence type="ECO:0000313" key="3">
    <source>
        <dbReference type="Proteomes" id="UP000432715"/>
    </source>
</evidence>
<name>A0A6I0FFN8_9FIRM</name>
<gene>
    <name evidence="2" type="ORF">F8154_02565</name>
</gene>
<dbReference type="AlphaFoldDB" id="A0A6I0FFN8"/>
<evidence type="ECO:0000259" key="1">
    <source>
        <dbReference type="Pfam" id="PF07486"/>
    </source>
</evidence>
<comment type="caution">
    <text evidence="2">The sequence shown here is derived from an EMBL/GenBank/DDBJ whole genome shotgun (WGS) entry which is preliminary data.</text>
</comment>
<sequence length="94" mass="10567">MVAIGAVILNRVEDDSFPSTIEEVIFQPNQFCSVKDGQFHLEPSRLAYDAAFRAIMGNDPTNGCLFFYNPQIATAVWSFQRPVEAVIGNHRFTK</sequence>
<dbReference type="EMBL" id="WBZC01000009">
    <property type="protein sequence ID" value="KAB3537739.1"/>
    <property type="molecule type" value="Genomic_DNA"/>
</dbReference>
<reference evidence="2 3" key="1">
    <citation type="submission" date="2019-10" db="EMBL/GenBank/DDBJ databases">
        <title>Alkaliphilus serpentinus sp. nov. and Alkaliphilus pronyensis sp. nov., two novel anaerobic alkaliphilic species isolated from the serpentinized-hosted hydrothermal field of the Prony Bay (New Caledonia).</title>
        <authorList>
            <person name="Postec A."/>
        </authorList>
    </citation>
    <scope>NUCLEOTIDE SEQUENCE [LARGE SCALE GENOMIC DNA]</scope>
    <source>
        <strain evidence="2 3">LacV</strain>
    </source>
</reference>
<organism evidence="2 3">
    <name type="scientific">Alkaliphilus pronyensis</name>
    <dbReference type="NCBI Taxonomy" id="1482732"/>
    <lineage>
        <taxon>Bacteria</taxon>
        <taxon>Bacillati</taxon>
        <taxon>Bacillota</taxon>
        <taxon>Clostridia</taxon>
        <taxon>Peptostreptococcales</taxon>
        <taxon>Natronincolaceae</taxon>
        <taxon>Alkaliphilus</taxon>
    </lineage>
</organism>
<dbReference type="Proteomes" id="UP000432715">
    <property type="component" value="Unassembled WGS sequence"/>
</dbReference>
<dbReference type="Gene3D" id="6.20.240.60">
    <property type="match status" value="1"/>
</dbReference>
<keyword evidence="3" id="KW-1185">Reference proteome</keyword>